<protein>
    <submittedName>
        <fullName evidence="2">YMGG-like glycine zipper-containing protein</fullName>
    </submittedName>
</protein>
<reference evidence="2" key="1">
    <citation type="submission" date="2022-07" db="EMBL/GenBank/DDBJ databases">
        <title>Ectorhizobium quercum gen.nov., sp. nov.</title>
        <authorList>
            <person name="Ma T."/>
            <person name="Li Y."/>
        </authorList>
    </citation>
    <scope>NUCLEOTIDE SEQUENCE</scope>
    <source>
        <strain evidence="2">BDR2-2</strain>
    </source>
</reference>
<dbReference type="Pfam" id="PF13441">
    <property type="entry name" value="Gly-zipper_YMGG"/>
    <property type="match status" value="1"/>
</dbReference>
<dbReference type="InterPro" id="IPR027367">
    <property type="entry name" value="Gly-zipper_YMGG"/>
</dbReference>
<dbReference type="RefSeq" id="WP_306410704.1">
    <property type="nucleotide sequence ID" value="NZ_JANFPI010000002.1"/>
</dbReference>
<dbReference type="AlphaFoldDB" id="A0AAE3MX91"/>
<accession>A0AAE3MX91</accession>
<feature type="domain" description="YMGG-like Gly-zipper" evidence="1">
    <location>
        <begin position="19"/>
        <end position="61"/>
    </location>
</feature>
<keyword evidence="3" id="KW-1185">Reference proteome</keyword>
<evidence type="ECO:0000313" key="3">
    <source>
        <dbReference type="Proteomes" id="UP001208771"/>
    </source>
</evidence>
<organism evidence="2 3">
    <name type="scientific">Ectorhizobium quercum</name>
    <dbReference type="NCBI Taxonomy" id="2965071"/>
    <lineage>
        <taxon>Bacteria</taxon>
        <taxon>Pseudomonadati</taxon>
        <taxon>Pseudomonadota</taxon>
        <taxon>Alphaproteobacteria</taxon>
        <taxon>Hyphomicrobiales</taxon>
        <taxon>Rhizobiaceae</taxon>
        <taxon>Ectorhizobium</taxon>
    </lineage>
</organism>
<proteinExistence type="predicted"/>
<gene>
    <name evidence="2" type="ORF">NOF55_07425</name>
</gene>
<sequence length="88" mass="8907">MKKALVVVLAGLTLASCTQTERGATIGAASGAIIGGAVDNSWRGAAVGAAVGGAAGAVLGSVSEQPGQCYYRDRYGRRYIDACPRGYR</sequence>
<dbReference type="PROSITE" id="PS51257">
    <property type="entry name" value="PROKAR_LIPOPROTEIN"/>
    <property type="match status" value="1"/>
</dbReference>
<name>A0AAE3MX91_9HYPH</name>
<evidence type="ECO:0000259" key="1">
    <source>
        <dbReference type="Pfam" id="PF13441"/>
    </source>
</evidence>
<dbReference type="Proteomes" id="UP001208771">
    <property type="component" value="Unassembled WGS sequence"/>
</dbReference>
<evidence type="ECO:0000313" key="2">
    <source>
        <dbReference type="EMBL" id="MCX8996933.1"/>
    </source>
</evidence>
<dbReference type="EMBL" id="JANFPI010000002">
    <property type="protein sequence ID" value="MCX8996933.1"/>
    <property type="molecule type" value="Genomic_DNA"/>
</dbReference>
<comment type="caution">
    <text evidence="2">The sequence shown here is derived from an EMBL/GenBank/DDBJ whole genome shotgun (WGS) entry which is preliminary data.</text>
</comment>